<accession>A0A0M9A744</accession>
<gene>
    <name evidence="2" type="ORF">WN51_10309</name>
</gene>
<feature type="region of interest" description="Disordered" evidence="1">
    <location>
        <begin position="257"/>
        <end position="277"/>
    </location>
</feature>
<dbReference type="EMBL" id="KQ435735">
    <property type="protein sequence ID" value="KOX77219.1"/>
    <property type="molecule type" value="Genomic_DNA"/>
</dbReference>
<feature type="region of interest" description="Disordered" evidence="1">
    <location>
        <begin position="22"/>
        <end position="52"/>
    </location>
</feature>
<protein>
    <submittedName>
        <fullName evidence="2">Uncharacterized protein</fullName>
    </submittedName>
</protein>
<organism evidence="2 3">
    <name type="scientific">Melipona quadrifasciata</name>
    <dbReference type="NCBI Taxonomy" id="166423"/>
    <lineage>
        <taxon>Eukaryota</taxon>
        <taxon>Metazoa</taxon>
        <taxon>Ecdysozoa</taxon>
        <taxon>Arthropoda</taxon>
        <taxon>Hexapoda</taxon>
        <taxon>Insecta</taxon>
        <taxon>Pterygota</taxon>
        <taxon>Neoptera</taxon>
        <taxon>Endopterygota</taxon>
        <taxon>Hymenoptera</taxon>
        <taxon>Apocrita</taxon>
        <taxon>Aculeata</taxon>
        <taxon>Apoidea</taxon>
        <taxon>Anthophila</taxon>
        <taxon>Apidae</taxon>
        <taxon>Melipona</taxon>
    </lineage>
</organism>
<keyword evidence="3" id="KW-1185">Reference proteome</keyword>
<dbReference type="Proteomes" id="UP000053105">
    <property type="component" value="Unassembled WGS sequence"/>
</dbReference>
<reference evidence="2 3" key="1">
    <citation type="submission" date="2015-07" db="EMBL/GenBank/DDBJ databases">
        <title>The genome of Melipona quadrifasciata.</title>
        <authorList>
            <person name="Pan H."/>
            <person name="Kapheim K."/>
        </authorList>
    </citation>
    <scope>NUCLEOTIDE SEQUENCE [LARGE SCALE GENOMIC DNA]</scope>
    <source>
        <strain evidence="2">0111107301</strain>
        <tissue evidence="2">Whole body</tissue>
    </source>
</reference>
<proteinExistence type="predicted"/>
<evidence type="ECO:0000256" key="1">
    <source>
        <dbReference type="SAM" id="MobiDB-lite"/>
    </source>
</evidence>
<evidence type="ECO:0000313" key="2">
    <source>
        <dbReference type="EMBL" id="KOX77219.1"/>
    </source>
</evidence>
<dbReference type="OrthoDB" id="10039049at2759"/>
<evidence type="ECO:0000313" key="3">
    <source>
        <dbReference type="Proteomes" id="UP000053105"/>
    </source>
</evidence>
<dbReference type="AlphaFoldDB" id="A0A0M9A744"/>
<sequence length="277" mass="31003">MTKKKKLHDLYLSTKTQYQTPLLLEARSPSTRQRHSYSRSTPSHESRDPNQPIANFRCVSVAPEETRFFALPPLKSLSLIISRQSSPNKNSFAIRWKSLLQKGFQAGNIDEIKHSRLGLGRKKKGTDLSRASEKEAGRGTMIPQIRVSNTRLAQAASGCAPTSMSYRSSTLSRRVCGTPLGWVANQPTAEERRNLIKENQSLLFPQKILQLAYKSVREAGSISKRFSDVFVAADSISNRARSSVADLKESEALRKTKQLKCNSDSDSEWNETRGGDF</sequence>
<name>A0A0M9A744_9HYME</name>